<sequence length="43" mass="4337">MTSVLIAGLILRQRLGPGRIGGESIALLLLYGAAVAVQAMVSG</sequence>
<dbReference type="RefSeq" id="WP_281433392.1">
    <property type="nucleotide sequence ID" value="NZ_JALJRA010000016.1"/>
</dbReference>
<keyword evidence="1" id="KW-0472">Membrane</keyword>
<comment type="caution">
    <text evidence="2">The sequence shown here is derived from an EMBL/GenBank/DDBJ whole genome shotgun (WGS) entry which is preliminary data.</text>
</comment>
<organism evidence="2 3">
    <name type="scientific">Pseudorhizobium tarimense</name>
    <dbReference type="NCBI Taxonomy" id="1079109"/>
    <lineage>
        <taxon>Bacteria</taxon>
        <taxon>Pseudomonadati</taxon>
        <taxon>Pseudomonadota</taxon>
        <taxon>Alphaproteobacteria</taxon>
        <taxon>Hyphomicrobiales</taxon>
        <taxon>Rhizobiaceae</taxon>
        <taxon>Rhizobium/Agrobacterium group</taxon>
        <taxon>Pseudorhizobium</taxon>
    </lineage>
</organism>
<name>A0ABV2HAX4_9HYPH</name>
<keyword evidence="1" id="KW-1133">Transmembrane helix</keyword>
<dbReference type="Proteomes" id="UP001549031">
    <property type="component" value="Unassembled WGS sequence"/>
</dbReference>
<accession>A0ABV2HAX4</accession>
<dbReference type="EMBL" id="JBEPLJ010000015">
    <property type="protein sequence ID" value="MET3587693.1"/>
    <property type="molecule type" value="Genomic_DNA"/>
</dbReference>
<feature type="transmembrane region" description="Helical" evidence="1">
    <location>
        <begin position="20"/>
        <end position="41"/>
    </location>
</feature>
<protein>
    <submittedName>
        <fullName evidence="2">Uncharacterized protein</fullName>
    </submittedName>
</protein>
<evidence type="ECO:0000256" key="1">
    <source>
        <dbReference type="SAM" id="Phobius"/>
    </source>
</evidence>
<gene>
    <name evidence="2" type="ORF">ABID21_003821</name>
</gene>
<evidence type="ECO:0000313" key="3">
    <source>
        <dbReference type="Proteomes" id="UP001549031"/>
    </source>
</evidence>
<keyword evidence="1" id="KW-0812">Transmembrane</keyword>
<evidence type="ECO:0000313" key="2">
    <source>
        <dbReference type="EMBL" id="MET3587693.1"/>
    </source>
</evidence>
<proteinExistence type="predicted"/>
<keyword evidence="3" id="KW-1185">Reference proteome</keyword>
<reference evidence="2 3" key="1">
    <citation type="submission" date="2024-06" db="EMBL/GenBank/DDBJ databases">
        <title>Genomic Encyclopedia of Type Strains, Phase IV (KMG-IV): sequencing the most valuable type-strain genomes for metagenomic binning, comparative biology and taxonomic classification.</title>
        <authorList>
            <person name="Goeker M."/>
        </authorList>
    </citation>
    <scope>NUCLEOTIDE SEQUENCE [LARGE SCALE GENOMIC DNA]</scope>
    <source>
        <strain evidence="2 3">DSM 105042</strain>
    </source>
</reference>